<proteinExistence type="predicted"/>
<dbReference type="EMBL" id="JBBMFJ010000012">
    <property type="protein sequence ID" value="MEQ2562962.1"/>
    <property type="molecule type" value="Genomic_DNA"/>
</dbReference>
<dbReference type="InterPro" id="IPR000594">
    <property type="entry name" value="ThiF_NAD_FAD-bd"/>
</dbReference>
<dbReference type="Proteomes" id="UP001437460">
    <property type="component" value="Unassembled WGS sequence"/>
</dbReference>
<evidence type="ECO:0000313" key="3">
    <source>
        <dbReference type="Proteomes" id="UP001437460"/>
    </source>
</evidence>
<reference evidence="2 3" key="1">
    <citation type="submission" date="2024-03" db="EMBL/GenBank/DDBJ databases">
        <title>Human intestinal bacterial collection.</title>
        <authorList>
            <person name="Pauvert C."/>
            <person name="Hitch T.C.A."/>
            <person name="Clavel T."/>
        </authorList>
    </citation>
    <scope>NUCLEOTIDE SEQUENCE [LARGE SCALE GENOMIC DNA]</scope>
    <source>
        <strain evidence="2 3">CLA-AP-H27</strain>
    </source>
</reference>
<name>A0ABV1HKW7_9FIRM</name>
<evidence type="ECO:0000313" key="2">
    <source>
        <dbReference type="EMBL" id="MEQ2562962.1"/>
    </source>
</evidence>
<dbReference type="Pfam" id="PF00899">
    <property type="entry name" value="ThiF"/>
    <property type="match status" value="1"/>
</dbReference>
<dbReference type="SUPFAM" id="SSF69572">
    <property type="entry name" value="Activating enzymes of the ubiquitin-like proteins"/>
    <property type="match status" value="1"/>
</dbReference>
<dbReference type="RefSeq" id="WP_349229183.1">
    <property type="nucleotide sequence ID" value="NZ_JBBMFJ010000012.1"/>
</dbReference>
<dbReference type="InterPro" id="IPR035985">
    <property type="entry name" value="Ubiquitin-activating_enz"/>
</dbReference>
<accession>A0ABV1HKW7</accession>
<gene>
    <name evidence="2" type="ORF">WMO41_07260</name>
</gene>
<evidence type="ECO:0000259" key="1">
    <source>
        <dbReference type="Pfam" id="PF00899"/>
    </source>
</evidence>
<sequence>MDDGSGEEPFFLNTEEKSKDFVWKHLERMFLVNLAMSKIVAVYEEGQVECGTFCVNEKMAQIGPQLHNDQKLDLSLGRKSTEVYHYQLVVVGTGGTGSYYLKELGAILSSLTKEERNSYALSIIDGDRVEQKNLDRQNFLKDDVGQHKAMVLAQALRDHYGIEVRAYPMYIDSAEQLKVVFKQMSGAYYRRTVPILIGSVDNHRARQEMEKWFRQTPTGIWIDTANEFHTGEVVAAVKKNGKMLSPSRPYYFPEIMRSREKRASELSCGVINQSSPQHRITNMAAAMLALSATLGILRNGFLPYKIVYFDVFKGNAITVNAGAERGIFFEDSE</sequence>
<dbReference type="Gene3D" id="3.40.50.720">
    <property type="entry name" value="NAD(P)-binding Rossmann-like Domain"/>
    <property type="match status" value="1"/>
</dbReference>
<protein>
    <submittedName>
        <fullName evidence="2">ThiF family adenylyltransferase</fullName>
    </submittedName>
</protein>
<keyword evidence="2" id="KW-0808">Transferase</keyword>
<feature type="domain" description="THIF-type NAD/FAD binding fold" evidence="1">
    <location>
        <begin position="85"/>
        <end position="270"/>
    </location>
</feature>
<organism evidence="2 3">
    <name type="scientific">Ventrimonas faecis</name>
    <dbReference type="NCBI Taxonomy" id="3133170"/>
    <lineage>
        <taxon>Bacteria</taxon>
        <taxon>Bacillati</taxon>
        <taxon>Bacillota</taxon>
        <taxon>Clostridia</taxon>
        <taxon>Lachnospirales</taxon>
        <taxon>Lachnospiraceae</taxon>
        <taxon>Ventrimonas</taxon>
    </lineage>
</organism>
<keyword evidence="3" id="KW-1185">Reference proteome</keyword>
<dbReference type="GO" id="GO:0016779">
    <property type="term" value="F:nucleotidyltransferase activity"/>
    <property type="evidence" value="ECO:0007669"/>
    <property type="project" value="UniProtKB-KW"/>
</dbReference>
<comment type="caution">
    <text evidence="2">The sequence shown here is derived from an EMBL/GenBank/DDBJ whole genome shotgun (WGS) entry which is preliminary data.</text>
</comment>
<keyword evidence="2" id="KW-0548">Nucleotidyltransferase</keyword>